<dbReference type="PANTHER" id="PTHR37299:SF2">
    <property type="entry name" value="HTH LYTTR-TYPE DOMAIN-CONTAINING PROTEIN"/>
    <property type="match status" value="1"/>
</dbReference>
<keyword evidence="1" id="KW-0963">Cytoplasm</keyword>
<dbReference type="Proteomes" id="UP000236311">
    <property type="component" value="Unassembled WGS sequence"/>
</dbReference>
<reference evidence="6 7" key="1">
    <citation type="submission" date="2018-01" db="EMBL/GenBank/DDBJ databases">
        <authorList>
            <person name="Gaut B.S."/>
            <person name="Morton B.R."/>
            <person name="Clegg M.T."/>
            <person name="Duvall M.R."/>
        </authorList>
    </citation>
    <scope>NUCLEOTIDE SEQUENCE [LARGE SCALE GENOMIC DNA]</scope>
    <source>
        <strain evidence="6">GP69</strain>
    </source>
</reference>
<dbReference type="GO" id="GO:0000156">
    <property type="term" value="F:phosphorelay response regulator activity"/>
    <property type="evidence" value="ECO:0007669"/>
    <property type="project" value="InterPro"/>
</dbReference>
<feature type="domain" description="HTH LytTR-type" evidence="5">
    <location>
        <begin position="42"/>
        <end position="146"/>
    </location>
</feature>
<dbReference type="SMART" id="SM00850">
    <property type="entry name" value="LytTR"/>
    <property type="match status" value="1"/>
</dbReference>
<gene>
    <name evidence="6" type="ORF">AMURIS_01380</name>
</gene>
<evidence type="ECO:0000256" key="1">
    <source>
        <dbReference type="ARBA" id="ARBA00022490"/>
    </source>
</evidence>
<keyword evidence="7" id="KW-1185">Reference proteome</keyword>
<organism evidence="6 7">
    <name type="scientific">Acetatifactor muris</name>
    <dbReference type="NCBI Taxonomy" id="879566"/>
    <lineage>
        <taxon>Bacteria</taxon>
        <taxon>Bacillati</taxon>
        <taxon>Bacillota</taxon>
        <taxon>Clostridia</taxon>
        <taxon>Lachnospirales</taxon>
        <taxon>Lachnospiraceae</taxon>
        <taxon>Acetatifactor</taxon>
    </lineage>
</organism>
<evidence type="ECO:0000259" key="5">
    <source>
        <dbReference type="PROSITE" id="PS50930"/>
    </source>
</evidence>
<keyword evidence="3" id="KW-0238">DNA-binding</keyword>
<dbReference type="Pfam" id="PF04397">
    <property type="entry name" value="LytTR"/>
    <property type="match status" value="1"/>
</dbReference>
<name>A0A2K4ZDY0_9FIRM</name>
<dbReference type="InterPro" id="IPR007492">
    <property type="entry name" value="LytTR_DNA-bd_dom"/>
</dbReference>
<evidence type="ECO:0000256" key="2">
    <source>
        <dbReference type="ARBA" id="ARBA00023015"/>
    </source>
</evidence>
<sequence>MRVEIVIDSSCTEPEILIRTASVTEEVSRIVEKLSENTPQVISGSRNGKIEVLEQADLIRVYAHNGKVFAVTDSGEYTCRLRIYEFEQRLDADSFVRISNSEIINLKKVRHFDLSFTGTICVRLLNGTVTYVSRRYVSRIKKILGI</sequence>
<accession>A0A2K4ZDY0</accession>
<evidence type="ECO:0000256" key="3">
    <source>
        <dbReference type="ARBA" id="ARBA00023125"/>
    </source>
</evidence>
<dbReference type="InterPro" id="IPR046947">
    <property type="entry name" value="LytR-like"/>
</dbReference>
<protein>
    <submittedName>
        <fullName evidence="6">Putative HTH-type transcriptional regulator</fullName>
    </submittedName>
</protein>
<evidence type="ECO:0000313" key="7">
    <source>
        <dbReference type="Proteomes" id="UP000236311"/>
    </source>
</evidence>
<dbReference type="OrthoDB" id="3186525at2"/>
<dbReference type="EMBL" id="OFSM01000006">
    <property type="protein sequence ID" value="SOY28669.1"/>
    <property type="molecule type" value="Genomic_DNA"/>
</dbReference>
<proteinExistence type="predicted"/>
<keyword evidence="4" id="KW-0804">Transcription</keyword>
<dbReference type="RefSeq" id="WP_103238766.1">
    <property type="nucleotide sequence ID" value="NZ_CANRXC010000022.1"/>
</dbReference>
<evidence type="ECO:0000313" key="6">
    <source>
        <dbReference type="EMBL" id="SOY28669.1"/>
    </source>
</evidence>
<dbReference type="GO" id="GO:0003677">
    <property type="term" value="F:DNA binding"/>
    <property type="evidence" value="ECO:0007669"/>
    <property type="project" value="UniProtKB-KW"/>
</dbReference>
<dbReference type="Gene3D" id="2.40.50.1020">
    <property type="entry name" value="LytTr DNA-binding domain"/>
    <property type="match status" value="1"/>
</dbReference>
<keyword evidence="2" id="KW-0805">Transcription regulation</keyword>
<dbReference type="AlphaFoldDB" id="A0A2K4ZDY0"/>
<dbReference type="PANTHER" id="PTHR37299">
    <property type="entry name" value="TRANSCRIPTIONAL REGULATOR-RELATED"/>
    <property type="match status" value="1"/>
</dbReference>
<evidence type="ECO:0000256" key="4">
    <source>
        <dbReference type="ARBA" id="ARBA00023163"/>
    </source>
</evidence>
<dbReference type="PROSITE" id="PS50930">
    <property type="entry name" value="HTH_LYTTR"/>
    <property type="match status" value="1"/>
</dbReference>